<evidence type="ECO:0000313" key="3">
    <source>
        <dbReference type="Proteomes" id="UP000239907"/>
    </source>
</evidence>
<sequence>MGRAEDRSAHYYVVSRIVDQDFLLDSKGKEQFVRFMRMYEAICGVRVLTYCIMSNHFHILGEVPPKCDQQLDNAAVIERLSMIYSKEHVAMVSEQQQNI</sequence>
<keyword evidence="3" id="KW-1185">Reference proteome</keyword>
<dbReference type="Pfam" id="PF01797">
    <property type="entry name" value="Y1_Tnp"/>
    <property type="match status" value="1"/>
</dbReference>
<organism evidence="2 3">
    <name type="scientific">Rubritalea profundi</name>
    <dbReference type="NCBI Taxonomy" id="1658618"/>
    <lineage>
        <taxon>Bacteria</taxon>
        <taxon>Pseudomonadati</taxon>
        <taxon>Verrucomicrobiota</taxon>
        <taxon>Verrucomicrobiia</taxon>
        <taxon>Verrucomicrobiales</taxon>
        <taxon>Rubritaleaceae</taxon>
        <taxon>Rubritalea</taxon>
    </lineage>
</organism>
<gene>
    <name evidence="2" type="ORF">BSZ32_00095</name>
</gene>
<comment type="caution">
    <text evidence="2">The sequence shown here is derived from an EMBL/GenBank/DDBJ whole genome shotgun (WGS) entry which is preliminary data.</text>
</comment>
<reference evidence="2 3" key="1">
    <citation type="submission" date="2016-12" db="EMBL/GenBank/DDBJ databases">
        <title>Study of bacterial adaptation to deep sea.</title>
        <authorList>
            <person name="Song J."/>
            <person name="Yoshizawa S."/>
            <person name="Kogure K."/>
        </authorList>
    </citation>
    <scope>NUCLEOTIDE SEQUENCE [LARGE SCALE GENOMIC DNA]</scope>
    <source>
        <strain evidence="2 3">SAORIC-165</strain>
    </source>
</reference>
<protein>
    <recommendedName>
        <fullName evidence="1">Transposase IS200-like domain-containing protein</fullName>
    </recommendedName>
</protein>
<feature type="domain" description="Transposase IS200-like" evidence="1">
    <location>
        <begin position="9"/>
        <end position="69"/>
    </location>
</feature>
<dbReference type="Gene3D" id="3.30.70.1290">
    <property type="entry name" value="Transposase IS200-like"/>
    <property type="match status" value="1"/>
</dbReference>
<accession>A0A2S7TWD6</accession>
<evidence type="ECO:0000259" key="1">
    <source>
        <dbReference type="Pfam" id="PF01797"/>
    </source>
</evidence>
<dbReference type="InterPro" id="IPR036515">
    <property type="entry name" value="Transposase_17_sf"/>
</dbReference>
<dbReference type="GO" id="GO:0006313">
    <property type="term" value="P:DNA transposition"/>
    <property type="evidence" value="ECO:0007669"/>
    <property type="project" value="InterPro"/>
</dbReference>
<dbReference type="AlphaFoldDB" id="A0A2S7TWD6"/>
<dbReference type="Proteomes" id="UP000239907">
    <property type="component" value="Unassembled WGS sequence"/>
</dbReference>
<dbReference type="SUPFAM" id="SSF143422">
    <property type="entry name" value="Transposase IS200-like"/>
    <property type="match status" value="1"/>
</dbReference>
<dbReference type="InterPro" id="IPR002686">
    <property type="entry name" value="Transposase_17"/>
</dbReference>
<dbReference type="GO" id="GO:0003677">
    <property type="term" value="F:DNA binding"/>
    <property type="evidence" value="ECO:0007669"/>
    <property type="project" value="InterPro"/>
</dbReference>
<dbReference type="EMBL" id="MQWA01000001">
    <property type="protein sequence ID" value="PQJ27056.1"/>
    <property type="molecule type" value="Genomic_DNA"/>
</dbReference>
<dbReference type="GO" id="GO:0004803">
    <property type="term" value="F:transposase activity"/>
    <property type="evidence" value="ECO:0007669"/>
    <property type="project" value="InterPro"/>
</dbReference>
<name>A0A2S7TWD6_9BACT</name>
<evidence type="ECO:0000313" key="2">
    <source>
        <dbReference type="EMBL" id="PQJ27056.1"/>
    </source>
</evidence>
<dbReference type="RefSeq" id="WP_165788544.1">
    <property type="nucleotide sequence ID" value="NZ_MQWA01000001.1"/>
</dbReference>
<proteinExistence type="predicted"/>